<dbReference type="EMBL" id="JACU01000004">
    <property type="protein sequence ID" value="KMS56550.1"/>
    <property type="molecule type" value="Genomic_DNA"/>
</dbReference>
<accession>A0A0J8AQ63</accession>
<keyword evidence="2" id="KW-0288">FMN</keyword>
<dbReference type="SUPFAM" id="SSF51679">
    <property type="entry name" value="Bacterial luciferase-like"/>
    <property type="match status" value="1"/>
</dbReference>
<dbReference type="CDD" id="cd01094">
    <property type="entry name" value="Alkanesulfonate_monoxygenase"/>
    <property type="match status" value="1"/>
</dbReference>
<dbReference type="InterPro" id="IPR036661">
    <property type="entry name" value="Luciferase-like_sf"/>
</dbReference>
<keyword evidence="7" id="KW-1185">Reference proteome</keyword>
<dbReference type="InterPro" id="IPR050172">
    <property type="entry name" value="SsuD_RutA_monooxygenase"/>
</dbReference>
<dbReference type="PANTHER" id="PTHR42847:SF9">
    <property type="entry name" value="BLL6451 PROTEIN"/>
    <property type="match status" value="1"/>
</dbReference>
<evidence type="ECO:0000256" key="2">
    <source>
        <dbReference type="ARBA" id="ARBA00022643"/>
    </source>
</evidence>
<evidence type="ECO:0000313" key="6">
    <source>
        <dbReference type="EMBL" id="KMS56550.1"/>
    </source>
</evidence>
<evidence type="ECO:0000313" key="7">
    <source>
        <dbReference type="Proteomes" id="UP000052268"/>
    </source>
</evidence>
<protein>
    <submittedName>
        <fullName evidence="6">Alkanesulfonate monooxygenase</fullName>
    </submittedName>
</protein>
<dbReference type="GO" id="GO:0008726">
    <property type="term" value="F:alkanesulfonate monooxygenase activity"/>
    <property type="evidence" value="ECO:0007669"/>
    <property type="project" value="TreeGrafter"/>
</dbReference>
<gene>
    <name evidence="6" type="ORF">V474_16680</name>
</gene>
<dbReference type="InterPro" id="IPR011251">
    <property type="entry name" value="Luciferase-like_dom"/>
</dbReference>
<name>A0A0J8AQ63_9SPHN</name>
<reference evidence="6 7" key="1">
    <citation type="journal article" date="2015" name="G3 (Bethesda)">
        <title>Insights into Ongoing Evolution of the Hexachlorocyclohexane Catabolic Pathway from Comparative Genomics of Ten Sphingomonadaceae Strains.</title>
        <authorList>
            <person name="Pearce S.L."/>
            <person name="Oakeshott J.G."/>
            <person name="Pandey G."/>
        </authorList>
    </citation>
    <scope>NUCLEOTIDE SEQUENCE [LARGE SCALE GENOMIC DNA]</scope>
    <source>
        <strain evidence="6 7">LL02</strain>
    </source>
</reference>
<evidence type="ECO:0000259" key="5">
    <source>
        <dbReference type="Pfam" id="PF00296"/>
    </source>
</evidence>
<dbReference type="Proteomes" id="UP000052268">
    <property type="component" value="Unassembled WGS sequence"/>
</dbReference>
<dbReference type="PATRIC" id="fig|1114963.3.peg.2170"/>
<proteinExistence type="predicted"/>
<comment type="caution">
    <text evidence="6">The sequence shown here is derived from an EMBL/GenBank/DDBJ whole genome shotgun (WGS) entry which is preliminary data.</text>
</comment>
<evidence type="ECO:0000256" key="4">
    <source>
        <dbReference type="ARBA" id="ARBA00023033"/>
    </source>
</evidence>
<sequence>MPLEILGVLLHRNASEISRDGGPPFDAQMIGTLARAFDENGFDRVLILQNSYAPDPFAIASYAAGITRRLSFMVAHRPGFIAPTMAARMFATLDQMSGGRAGVHIITGANDLELACDGDYHTKDERYLRSGEYVEIMRSIWEAREPVSHAGEWYRFDRALSEIRPVHGAVPVYWGGASPLALETGARVADVYAIGGLKPLAQMAETVAQVQGAWARTGRPLRLQTSARVILGDTEEQAWKAASEVIEALRETAAEQQAKIAAAETGKAEATGTAMRLDPRLATSRGGSGRAELEALANGSEMVDKRLWTGITRASVDFSTPMLPPALVGTAEQVADALMDYYAMGIGGFLLRGFDLLGDIAVQGRELIPRLRELAARHDEAAGIARPVGAEPVGAEA</sequence>
<keyword evidence="3" id="KW-0560">Oxidoreductase</keyword>
<dbReference type="RefSeq" id="WP_059151399.1">
    <property type="nucleotide sequence ID" value="NZ_KQ130453.1"/>
</dbReference>
<dbReference type="PANTHER" id="PTHR42847">
    <property type="entry name" value="ALKANESULFONATE MONOOXYGENASE"/>
    <property type="match status" value="1"/>
</dbReference>
<dbReference type="Gene3D" id="3.20.20.30">
    <property type="entry name" value="Luciferase-like domain"/>
    <property type="match status" value="1"/>
</dbReference>
<dbReference type="OrthoDB" id="9814695at2"/>
<dbReference type="Pfam" id="PF00296">
    <property type="entry name" value="Bac_luciferase"/>
    <property type="match status" value="1"/>
</dbReference>
<organism evidence="6 7">
    <name type="scientific">Novosphingobium barchaimii LL02</name>
    <dbReference type="NCBI Taxonomy" id="1114963"/>
    <lineage>
        <taxon>Bacteria</taxon>
        <taxon>Pseudomonadati</taxon>
        <taxon>Pseudomonadota</taxon>
        <taxon>Alphaproteobacteria</taxon>
        <taxon>Sphingomonadales</taxon>
        <taxon>Sphingomonadaceae</taxon>
        <taxon>Novosphingobium</taxon>
    </lineage>
</organism>
<keyword evidence="1" id="KW-0285">Flavoprotein</keyword>
<keyword evidence="4 6" id="KW-0503">Monooxygenase</keyword>
<dbReference type="AlphaFoldDB" id="A0A0J8AQ63"/>
<feature type="domain" description="Luciferase-like" evidence="5">
    <location>
        <begin position="8"/>
        <end position="346"/>
    </location>
</feature>
<dbReference type="GO" id="GO:0046306">
    <property type="term" value="P:alkanesulfonate catabolic process"/>
    <property type="evidence" value="ECO:0007669"/>
    <property type="project" value="TreeGrafter"/>
</dbReference>
<evidence type="ECO:0000256" key="1">
    <source>
        <dbReference type="ARBA" id="ARBA00022630"/>
    </source>
</evidence>
<evidence type="ECO:0000256" key="3">
    <source>
        <dbReference type="ARBA" id="ARBA00023002"/>
    </source>
</evidence>